<keyword evidence="7" id="KW-0175">Coiled coil</keyword>
<dbReference type="Proteomes" id="UP000762676">
    <property type="component" value="Unassembled WGS sequence"/>
</dbReference>
<dbReference type="SUPFAM" id="SSF103473">
    <property type="entry name" value="MFS general substrate transporter"/>
    <property type="match status" value="1"/>
</dbReference>
<comment type="subcellular location">
    <subcellularLocation>
        <location evidence="1">Membrane</location>
        <topology evidence="1">Multi-pass membrane protein</topology>
    </subcellularLocation>
</comment>
<dbReference type="Gene3D" id="1.20.1250.20">
    <property type="entry name" value="MFS general substrate transporter like domains"/>
    <property type="match status" value="1"/>
</dbReference>
<comment type="similarity">
    <text evidence="2">Belongs to the major facilitator superfamily. Sugar transporter (TC 2.A.1.1) family.</text>
</comment>
<keyword evidence="10" id="KW-1185">Reference proteome</keyword>
<dbReference type="GO" id="GO:0005366">
    <property type="term" value="F:myo-inositol:proton symporter activity"/>
    <property type="evidence" value="ECO:0007669"/>
    <property type="project" value="TreeGrafter"/>
</dbReference>
<evidence type="ECO:0000313" key="9">
    <source>
        <dbReference type="EMBL" id="GFR74011.1"/>
    </source>
</evidence>
<protein>
    <submittedName>
        <fullName evidence="9">Proton myo-inositol cotransporter</fullName>
    </submittedName>
</protein>
<evidence type="ECO:0000256" key="6">
    <source>
        <dbReference type="ARBA" id="ARBA00023136"/>
    </source>
</evidence>
<dbReference type="GO" id="GO:0016324">
    <property type="term" value="C:apical plasma membrane"/>
    <property type="evidence" value="ECO:0007669"/>
    <property type="project" value="TreeGrafter"/>
</dbReference>
<evidence type="ECO:0000256" key="8">
    <source>
        <dbReference type="SAM" id="Phobius"/>
    </source>
</evidence>
<keyword evidence="4 8" id="KW-0812">Transmembrane</keyword>
<reference evidence="9 10" key="1">
    <citation type="journal article" date="2021" name="Elife">
        <title>Chloroplast acquisition without the gene transfer in kleptoplastic sea slugs, Plakobranchus ocellatus.</title>
        <authorList>
            <person name="Maeda T."/>
            <person name="Takahashi S."/>
            <person name="Yoshida T."/>
            <person name="Shimamura S."/>
            <person name="Takaki Y."/>
            <person name="Nagai Y."/>
            <person name="Toyoda A."/>
            <person name="Suzuki Y."/>
            <person name="Arimoto A."/>
            <person name="Ishii H."/>
            <person name="Satoh N."/>
            <person name="Nishiyama T."/>
            <person name="Hasebe M."/>
            <person name="Maruyama T."/>
            <person name="Minagawa J."/>
            <person name="Obokata J."/>
            <person name="Shigenobu S."/>
        </authorList>
    </citation>
    <scope>NUCLEOTIDE SEQUENCE [LARGE SCALE GENOMIC DNA]</scope>
</reference>
<accession>A0AAV4FLX2</accession>
<dbReference type="InterPro" id="IPR005828">
    <property type="entry name" value="MFS_sugar_transport-like"/>
</dbReference>
<feature type="transmembrane region" description="Helical" evidence="8">
    <location>
        <begin position="84"/>
        <end position="108"/>
    </location>
</feature>
<dbReference type="AlphaFoldDB" id="A0AAV4FLX2"/>
<name>A0AAV4FLX2_9GAST</name>
<dbReference type="PROSITE" id="PS00216">
    <property type="entry name" value="SUGAR_TRANSPORT_1"/>
    <property type="match status" value="1"/>
</dbReference>
<dbReference type="PANTHER" id="PTHR48020">
    <property type="entry name" value="PROTON MYO-INOSITOL COTRANSPORTER"/>
    <property type="match status" value="1"/>
</dbReference>
<dbReference type="Pfam" id="PF00083">
    <property type="entry name" value="Sugar_tr"/>
    <property type="match status" value="1"/>
</dbReference>
<dbReference type="InterPro" id="IPR036259">
    <property type="entry name" value="MFS_trans_sf"/>
</dbReference>
<evidence type="ECO:0000313" key="10">
    <source>
        <dbReference type="Proteomes" id="UP000762676"/>
    </source>
</evidence>
<organism evidence="9 10">
    <name type="scientific">Elysia marginata</name>
    <dbReference type="NCBI Taxonomy" id="1093978"/>
    <lineage>
        <taxon>Eukaryota</taxon>
        <taxon>Metazoa</taxon>
        <taxon>Spiralia</taxon>
        <taxon>Lophotrochozoa</taxon>
        <taxon>Mollusca</taxon>
        <taxon>Gastropoda</taxon>
        <taxon>Heterobranchia</taxon>
        <taxon>Euthyneura</taxon>
        <taxon>Panpulmonata</taxon>
        <taxon>Sacoglossa</taxon>
        <taxon>Placobranchoidea</taxon>
        <taxon>Plakobranchidae</taxon>
        <taxon>Elysia</taxon>
    </lineage>
</organism>
<dbReference type="InterPro" id="IPR050814">
    <property type="entry name" value="Myo-inositol_Transporter"/>
</dbReference>
<evidence type="ECO:0000256" key="1">
    <source>
        <dbReference type="ARBA" id="ARBA00004141"/>
    </source>
</evidence>
<evidence type="ECO:0000256" key="7">
    <source>
        <dbReference type="SAM" id="Coils"/>
    </source>
</evidence>
<keyword evidence="5 8" id="KW-1133">Transmembrane helix</keyword>
<evidence type="ECO:0000256" key="2">
    <source>
        <dbReference type="ARBA" id="ARBA00010992"/>
    </source>
</evidence>
<dbReference type="InterPro" id="IPR005829">
    <property type="entry name" value="Sugar_transporter_CS"/>
</dbReference>
<evidence type="ECO:0000256" key="3">
    <source>
        <dbReference type="ARBA" id="ARBA00022448"/>
    </source>
</evidence>
<comment type="caution">
    <text evidence="9">The sequence shown here is derived from an EMBL/GenBank/DDBJ whole genome shotgun (WGS) entry which is preliminary data.</text>
</comment>
<evidence type="ECO:0000256" key="5">
    <source>
        <dbReference type="ARBA" id="ARBA00022989"/>
    </source>
</evidence>
<dbReference type="EMBL" id="BMAT01011506">
    <property type="protein sequence ID" value="GFR74011.1"/>
    <property type="molecule type" value="Genomic_DNA"/>
</dbReference>
<keyword evidence="3" id="KW-0813">Transport</keyword>
<dbReference type="PANTHER" id="PTHR48020:SF12">
    <property type="entry name" value="PROTON MYO-INOSITOL COTRANSPORTER"/>
    <property type="match status" value="1"/>
</dbReference>
<gene>
    <name evidence="9" type="ORF">ElyMa_005744200</name>
</gene>
<keyword evidence="6 8" id="KW-0472">Membrane</keyword>
<evidence type="ECO:0000256" key="4">
    <source>
        <dbReference type="ARBA" id="ARBA00022692"/>
    </source>
</evidence>
<feature type="coiled-coil region" evidence="7">
    <location>
        <begin position="32"/>
        <end position="63"/>
    </location>
</feature>
<feature type="transmembrane region" description="Helical" evidence="8">
    <location>
        <begin position="120"/>
        <end position="143"/>
    </location>
</feature>
<proteinExistence type="inferred from homology"/>
<sequence>MVGLIAIPGALQVLGLLGMPKSPRWLAARGHVEEAKEVLRKMRQDGEKQNEEMEEIIAATKDKKTGGAVENLIRVARTGHVRKALVLGSGVLFFQQFCGIDGVVFYSGHLFKTAGFTVDTAVWLVNVPNAINFLASIVGLVAVERWGRRPVLMLSLAGNLNI</sequence>